<sequence>MAMTLDEFTRSVDPRSLPRILQIQSGIYFQGSVYEMFGRECCLPTGEILKVIGISISKLTAEIHPEGAKSMTISLPLDCPGLFGIVADERPYHTVGEIVESLRISSDRLGHPTFRCSCDLQLPNETVKKEESFTLVSLTTKDGEACVDCEVTQRDPKLRFTLKLSQQGEFYECKDDQFYTLKEIVELKMPKGRKRTVSLAKSVPIAEMRFSELPENYSGELILSPVYELQAVMKYRKNVVHIPSSLDVEVIDVTGQCDSNCFVQPLSLSDIYKKPSDEFPFVAEVIETPLHLHEELKFLSNCKKIIIHSAERAKRILASEIRSDRRSHFLVPTSYKGRFKRRPREFPTAYDLEVAKRDKEQLHVVATRTFESRYEGLATVLVGDQFLVQRRKTSEVTYGGTRKTVEALACEKIEGKNYESVLIPMCLDGGFVEVIHDKKQYNISEICQRFHLPFNVKVAVRDLSVVSDVLAVVPGLHLEEEITDSYLVISNMDLSECWEVPVYRTSLTLQVLHSRQPRPTVPLTIRSAVEKIGEDCYYTLRRYATATIVPPPRPPKKPKQPLPDSLKLKPPEPVRPEPSLSPKSLCIKKPKPATPVLSASVKIGSSSLRSDIKMPSPVTLPDPVLQKANSLDKCLETTDDNDDDTHDYEYIDEDELDSIRKTFQEQKIHNTTKDKPSNSYEQTTKAGR</sequence>
<dbReference type="EMBL" id="JAFIRN010000006">
    <property type="protein sequence ID" value="KAG5846690.1"/>
    <property type="molecule type" value="Genomic_DNA"/>
</dbReference>
<feature type="region of interest" description="Disordered" evidence="2">
    <location>
        <begin position="548"/>
        <end position="588"/>
    </location>
</feature>
<evidence type="ECO:0000313" key="5">
    <source>
        <dbReference type="Proteomes" id="UP001044222"/>
    </source>
</evidence>
<dbReference type="InterPro" id="IPR025946">
    <property type="entry name" value="CABIT_dom"/>
</dbReference>
<dbReference type="GO" id="GO:0050852">
    <property type="term" value="P:T cell receptor signaling pathway"/>
    <property type="evidence" value="ECO:0007669"/>
    <property type="project" value="TreeGrafter"/>
</dbReference>
<dbReference type="PANTHER" id="PTHR15215">
    <property type="entry name" value="CABIT DOMAIN-CONTAINING PROTEIN"/>
    <property type="match status" value="1"/>
</dbReference>
<keyword evidence="5" id="KW-1185">Reference proteome</keyword>
<evidence type="ECO:0000259" key="3">
    <source>
        <dbReference type="Pfam" id="PF12736"/>
    </source>
</evidence>
<dbReference type="Proteomes" id="UP001044222">
    <property type="component" value="Unassembled WGS sequence"/>
</dbReference>
<dbReference type="PANTHER" id="PTHR15215:SF1">
    <property type="entry name" value="PROTEIN THEMIS"/>
    <property type="match status" value="1"/>
</dbReference>
<feature type="domain" description="CABIT" evidence="3">
    <location>
        <begin position="17"/>
        <end position="262"/>
    </location>
</feature>
<reference evidence="4" key="1">
    <citation type="submission" date="2021-01" db="EMBL/GenBank/DDBJ databases">
        <title>A chromosome-scale assembly of European eel, Anguilla anguilla.</title>
        <authorList>
            <person name="Henkel C."/>
            <person name="Jong-Raadsen S.A."/>
            <person name="Dufour S."/>
            <person name="Weltzien F.-A."/>
            <person name="Palstra A.P."/>
            <person name="Pelster B."/>
            <person name="Spaink H.P."/>
            <person name="Van Den Thillart G.E."/>
            <person name="Jansen H."/>
            <person name="Zahm M."/>
            <person name="Klopp C."/>
            <person name="Cedric C."/>
            <person name="Louis A."/>
            <person name="Berthelot C."/>
            <person name="Parey E."/>
            <person name="Roest Crollius H."/>
            <person name="Montfort J."/>
            <person name="Robinson-Rechavi M."/>
            <person name="Bucao C."/>
            <person name="Bouchez O."/>
            <person name="Gislard M."/>
            <person name="Lluch J."/>
            <person name="Milhes M."/>
            <person name="Lampietro C."/>
            <person name="Lopez Roques C."/>
            <person name="Donnadieu C."/>
            <person name="Braasch I."/>
            <person name="Desvignes T."/>
            <person name="Postlethwait J."/>
            <person name="Bobe J."/>
            <person name="Guiguen Y."/>
            <person name="Dirks R."/>
        </authorList>
    </citation>
    <scope>NUCLEOTIDE SEQUENCE</scope>
    <source>
        <strain evidence="4">Tag_6206</strain>
        <tissue evidence="4">Liver</tissue>
    </source>
</reference>
<comment type="caution">
    <text evidence="4">The sequence shown here is derived from an EMBL/GenBank/DDBJ whole genome shotgun (WGS) entry which is preliminary data.</text>
</comment>
<dbReference type="InterPro" id="IPR039671">
    <property type="entry name" value="THEMIS"/>
</dbReference>
<feature type="region of interest" description="Disordered" evidence="2">
    <location>
        <begin position="666"/>
        <end position="688"/>
    </location>
</feature>
<dbReference type="GO" id="GO:0005634">
    <property type="term" value="C:nucleus"/>
    <property type="evidence" value="ECO:0007669"/>
    <property type="project" value="TreeGrafter"/>
</dbReference>
<dbReference type="GO" id="GO:0005737">
    <property type="term" value="C:cytoplasm"/>
    <property type="evidence" value="ECO:0007669"/>
    <property type="project" value="TreeGrafter"/>
</dbReference>
<protein>
    <recommendedName>
        <fullName evidence="3">CABIT domain-containing protein</fullName>
    </recommendedName>
</protein>
<feature type="compositionally biased region" description="Polar residues" evidence="2">
    <location>
        <begin position="677"/>
        <end position="688"/>
    </location>
</feature>
<dbReference type="AlphaFoldDB" id="A0A9D3RXD5"/>
<evidence type="ECO:0000256" key="1">
    <source>
        <dbReference type="ARBA" id="ARBA00006414"/>
    </source>
</evidence>
<organism evidence="4 5">
    <name type="scientific">Anguilla anguilla</name>
    <name type="common">European freshwater eel</name>
    <name type="synonym">Muraena anguilla</name>
    <dbReference type="NCBI Taxonomy" id="7936"/>
    <lineage>
        <taxon>Eukaryota</taxon>
        <taxon>Metazoa</taxon>
        <taxon>Chordata</taxon>
        <taxon>Craniata</taxon>
        <taxon>Vertebrata</taxon>
        <taxon>Euteleostomi</taxon>
        <taxon>Actinopterygii</taxon>
        <taxon>Neopterygii</taxon>
        <taxon>Teleostei</taxon>
        <taxon>Anguilliformes</taxon>
        <taxon>Anguillidae</taxon>
        <taxon>Anguilla</taxon>
    </lineage>
</organism>
<accession>A0A9D3RXD5</accession>
<dbReference type="Pfam" id="PF12736">
    <property type="entry name" value="CABIT"/>
    <property type="match status" value="2"/>
</dbReference>
<proteinExistence type="inferred from homology"/>
<gene>
    <name evidence="4" type="ORF">ANANG_G00117650</name>
</gene>
<feature type="domain" description="CABIT" evidence="3">
    <location>
        <begin position="279"/>
        <end position="515"/>
    </location>
</feature>
<feature type="compositionally biased region" description="Basic and acidic residues" evidence="2">
    <location>
        <begin position="666"/>
        <end position="676"/>
    </location>
</feature>
<name>A0A9D3RXD5_ANGAN</name>
<comment type="similarity">
    <text evidence="1">Belongs to the themis family.</text>
</comment>
<feature type="compositionally biased region" description="Basic and acidic residues" evidence="2">
    <location>
        <begin position="566"/>
        <end position="575"/>
    </location>
</feature>
<evidence type="ECO:0000313" key="4">
    <source>
        <dbReference type="EMBL" id="KAG5846690.1"/>
    </source>
</evidence>
<evidence type="ECO:0000256" key="2">
    <source>
        <dbReference type="SAM" id="MobiDB-lite"/>
    </source>
</evidence>